<feature type="transmembrane region" description="Helical" evidence="7">
    <location>
        <begin position="118"/>
        <end position="140"/>
    </location>
</feature>
<evidence type="ECO:0000313" key="9">
    <source>
        <dbReference type="Proteomes" id="UP000825935"/>
    </source>
</evidence>
<keyword evidence="2 6" id="KW-0813">Transport</keyword>
<dbReference type="SUPFAM" id="SSF81338">
    <property type="entry name" value="Aquaporin-like"/>
    <property type="match status" value="1"/>
</dbReference>
<proteinExistence type="inferred from homology"/>
<name>A0A8T2SIF3_CERRI</name>
<dbReference type="OrthoDB" id="1917298at2759"/>
<dbReference type="PANTHER" id="PTHR45724">
    <property type="entry name" value="AQUAPORIN NIP2-1"/>
    <property type="match status" value="1"/>
</dbReference>
<dbReference type="PANTHER" id="PTHR45724:SF26">
    <property type="entry name" value="AQUAPORIN NIP7-1-RELATED"/>
    <property type="match status" value="1"/>
</dbReference>
<feature type="transmembrane region" description="Helical" evidence="7">
    <location>
        <begin position="46"/>
        <end position="63"/>
    </location>
</feature>
<keyword evidence="9" id="KW-1185">Reference proteome</keyword>
<keyword evidence="3 6" id="KW-0812">Transmembrane</keyword>
<evidence type="ECO:0000256" key="4">
    <source>
        <dbReference type="ARBA" id="ARBA00022989"/>
    </source>
</evidence>
<comment type="similarity">
    <text evidence="6">Belongs to the MIP/aquaporin (TC 1.A.8) family.</text>
</comment>
<feature type="transmembrane region" description="Helical" evidence="7">
    <location>
        <begin position="191"/>
        <end position="213"/>
    </location>
</feature>
<dbReference type="Pfam" id="PF00230">
    <property type="entry name" value="MIP"/>
    <property type="match status" value="1"/>
</dbReference>
<dbReference type="InterPro" id="IPR022357">
    <property type="entry name" value="MIP_CS"/>
</dbReference>
<dbReference type="InterPro" id="IPR023271">
    <property type="entry name" value="Aquaporin-like"/>
</dbReference>
<dbReference type="InterPro" id="IPR034294">
    <property type="entry name" value="Aquaporin_transptr"/>
</dbReference>
<dbReference type="OMA" id="PTWSILV"/>
<evidence type="ECO:0000256" key="1">
    <source>
        <dbReference type="ARBA" id="ARBA00004141"/>
    </source>
</evidence>
<evidence type="ECO:0000256" key="7">
    <source>
        <dbReference type="SAM" id="Phobius"/>
    </source>
</evidence>
<dbReference type="InterPro" id="IPR000425">
    <property type="entry name" value="MIP"/>
</dbReference>
<dbReference type="GO" id="GO:0016020">
    <property type="term" value="C:membrane"/>
    <property type="evidence" value="ECO:0007669"/>
    <property type="project" value="UniProtKB-SubCell"/>
</dbReference>
<dbReference type="PROSITE" id="PS00221">
    <property type="entry name" value="MIP"/>
    <property type="match status" value="1"/>
</dbReference>
<evidence type="ECO:0000256" key="6">
    <source>
        <dbReference type="RuleBase" id="RU000477"/>
    </source>
</evidence>
<feature type="transmembrane region" description="Helical" evidence="7">
    <location>
        <begin position="160"/>
        <end position="179"/>
    </location>
</feature>
<dbReference type="EMBL" id="CM035424">
    <property type="protein sequence ID" value="KAH7351850.1"/>
    <property type="molecule type" value="Genomic_DNA"/>
</dbReference>
<comment type="subcellular location">
    <subcellularLocation>
        <location evidence="1">Membrane</location>
        <topology evidence="1">Multi-pass membrane protein</topology>
    </subcellularLocation>
</comment>
<organism evidence="8 9">
    <name type="scientific">Ceratopteris richardii</name>
    <name type="common">Triangle waterfern</name>
    <dbReference type="NCBI Taxonomy" id="49495"/>
    <lineage>
        <taxon>Eukaryota</taxon>
        <taxon>Viridiplantae</taxon>
        <taxon>Streptophyta</taxon>
        <taxon>Embryophyta</taxon>
        <taxon>Tracheophyta</taxon>
        <taxon>Polypodiopsida</taxon>
        <taxon>Polypodiidae</taxon>
        <taxon>Polypodiales</taxon>
        <taxon>Pteridineae</taxon>
        <taxon>Pteridaceae</taxon>
        <taxon>Parkerioideae</taxon>
        <taxon>Ceratopteris</taxon>
    </lineage>
</organism>
<feature type="transmembrane region" description="Helical" evidence="7">
    <location>
        <begin position="75"/>
        <end position="97"/>
    </location>
</feature>
<dbReference type="Proteomes" id="UP000825935">
    <property type="component" value="Chromosome 19"/>
</dbReference>
<comment type="caution">
    <text evidence="8">The sequence shown here is derived from an EMBL/GenBank/DDBJ whole genome shotgun (WGS) entry which is preliminary data.</text>
</comment>
<dbReference type="PRINTS" id="PR00783">
    <property type="entry name" value="MINTRINSICP"/>
</dbReference>
<dbReference type="AlphaFoldDB" id="A0A8T2SIF3"/>
<reference evidence="8" key="1">
    <citation type="submission" date="2021-08" db="EMBL/GenBank/DDBJ databases">
        <title>WGS assembly of Ceratopteris richardii.</title>
        <authorList>
            <person name="Marchant D.B."/>
            <person name="Chen G."/>
            <person name="Jenkins J."/>
            <person name="Shu S."/>
            <person name="Leebens-Mack J."/>
            <person name="Grimwood J."/>
            <person name="Schmutz J."/>
            <person name="Soltis P."/>
            <person name="Soltis D."/>
            <person name="Chen Z.-H."/>
        </authorList>
    </citation>
    <scope>NUCLEOTIDE SEQUENCE</scope>
    <source>
        <strain evidence="8">Whitten #5841</strain>
        <tissue evidence="8">Leaf</tissue>
    </source>
</reference>
<evidence type="ECO:0000313" key="8">
    <source>
        <dbReference type="EMBL" id="KAH7351850.1"/>
    </source>
</evidence>
<sequence length="290" mass="30421">MEAQKSLQTHMEPLLPNSVQIHTTGQAAPPQVSSAREELILLSRKFVGEALACFMVVFTIMAVKINTSTLESDGAASLLALSISGGLATMVTIFTLGHVSGSHINPAVTVAYTLIKHFPLELAPLYVCAQLLGSIIASLLLEVVYGSQWQIALVKRTGTVTQAIVAEGISGFILLFVCSSVATDTRAIGQFAGLAIGATITLNIIIVGPISGGGINPARALGPALASWDFTDVWVYVAGPIVGGILGAAMYWLLRPAEVKKQGTGKDVSIKHVIKAISFRDSSTTSYSTL</sequence>
<evidence type="ECO:0000256" key="3">
    <source>
        <dbReference type="ARBA" id="ARBA00022692"/>
    </source>
</evidence>
<evidence type="ECO:0000256" key="2">
    <source>
        <dbReference type="ARBA" id="ARBA00022448"/>
    </source>
</evidence>
<dbReference type="GO" id="GO:0015267">
    <property type="term" value="F:channel activity"/>
    <property type="evidence" value="ECO:0007669"/>
    <property type="project" value="InterPro"/>
</dbReference>
<gene>
    <name evidence="8" type="ORF">KP509_19G017100</name>
</gene>
<dbReference type="Gene3D" id="1.20.1080.10">
    <property type="entry name" value="Glycerol uptake facilitator protein"/>
    <property type="match status" value="1"/>
</dbReference>
<evidence type="ECO:0000256" key="5">
    <source>
        <dbReference type="ARBA" id="ARBA00023136"/>
    </source>
</evidence>
<keyword evidence="5 7" id="KW-0472">Membrane</keyword>
<protein>
    <submittedName>
        <fullName evidence="8">Uncharacterized protein</fullName>
    </submittedName>
</protein>
<feature type="transmembrane region" description="Helical" evidence="7">
    <location>
        <begin position="233"/>
        <end position="254"/>
    </location>
</feature>
<accession>A0A8T2SIF3</accession>
<keyword evidence="4 7" id="KW-1133">Transmembrane helix</keyword>